<dbReference type="Proteomes" id="UP001500221">
    <property type="component" value="Unassembled WGS sequence"/>
</dbReference>
<organism evidence="1 2">
    <name type="scientific">Nocardioides marinquilinus</name>
    <dbReference type="NCBI Taxonomy" id="1210400"/>
    <lineage>
        <taxon>Bacteria</taxon>
        <taxon>Bacillati</taxon>
        <taxon>Actinomycetota</taxon>
        <taxon>Actinomycetes</taxon>
        <taxon>Propionibacteriales</taxon>
        <taxon>Nocardioidaceae</taxon>
        <taxon>Nocardioides</taxon>
    </lineage>
</organism>
<evidence type="ECO:0000313" key="2">
    <source>
        <dbReference type="Proteomes" id="UP001500221"/>
    </source>
</evidence>
<name>A0ABP9PG66_9ACTN</name>
<sequence>MSISGIISGIVDTLEELQIDAGTIDEILKMLTEAQDELPLNEFGQVGKKAFGTLPAGKQMSIHTTGAQEFVLASLTEMAQTLGVYADGVRYFRQGTNRADEFSAEQMRHINEAIRHGNATNRSQDDGGDR</sequence>
<protein>
    <submittedName>
        <fullName evidence="1">Uncharacterized protein</fullName>
    </submittedName>
</protein>
<dbReference type="RefSeq" id="WP_345456517.1">
    <property type="nucleotide sequence ID" value="NZ_BAABKG010000002.1"/>
</dbReference>
<dbReference type="EMBL" id="BAABKG010000002">
    <property type="protein sequence ID" value="GAA5145668.1"/>
    <property type="molecule type" value="Genomic_DNA"/>
</dbReference>
<keyword evidence="2" id="KW-1185">Reference proteome</keyword>
<reference evidence="2" key="1">
    <citation type="journal article" date="2019" name="Int. J. Syst. Evol. Microbiol.">
        <title>The Global Catalogue of Microorganisms (GCM) 10K type strain sequencing project: providing services to taxonomists for standard genome sequencing and annotation.</title>
        <authorList>
            <consortium name="The Broad Institute Genomics Platform"/>
            <consortium name="The Broad Institute Genome Sequencing Center for Infectious Disease"/>
            <person name="Wu L."/>
            <person name="Ma J."/>
        </authorList>
    </citation>
    <scope>NUCLEOTIDE SEQUENCE [LARGE SCALE GENOMIC DNA]</scope>
    <source>
        <strain evidence="2">JCM 18459</strain>
    </source>
</reference>
<comment type="caution">
    <text evidence="1">The sequence shown here is derived from an EMBL/GenBank/DDBJ whole genome shotgun (WGS) entry which is preliminary data.</text>
</comment>
<gene>
    <name evidence="1" type="ORF">GCM10023340_15390</name>
</gene>
<proteinExistence type="predicted"/>
<accession>A0ABP9PG66</accession>
<evidence type="ECO:0000313" key="1">
    <source>
        <dbReference type="EMBL" id="GAA5145668.1"/>
    </source>
</evidence>